<dbReference type="Proteomes" id="UP000515377">
    <property type="component" value="Chromosome"/>
</dbReference>
<sequence length="482" mass="51251">MVTSITKHWIDGRWETGGEIEESFSPSTGKTLGRFASGGKAEALAAVAAARTAFDSGSWSRDRDLRFRAISELAERIEERRDAMIRMLALENGKILVEAGFEVGSIAPALRYYAGLVLSDAGAAAEAQPGVFYQSFREPIGVAGIIVPWNAPLALLVRSLAPALAAGCTVAIKMPGQTALTSGLFSEAVAATASLPSGVINIFTESGNTGSPALIDSPDVDVISYTGSTKVGRIIAADGARTLKRLNLELGGKTPMIVFDDADLDAVAPLLVRALTTFSGQFCMAGTRVLAARDIANDLRARLVELIGQVRVGPSDDPESQMGPVIDRQSAERIDHFVDDAATYAKVLVRGGPVLEGPLAEGAFYRPSLLEVEDLGVPLVQQEIFGPVLSFELFKDEADAIARANATEFGLAAGIFTNDIARSFRVARAIRAGTVWTNTWASINDRFEEGGFKQSGIGRLRGTRGMEEFQEVKTCVHVATAT</sequence>
<name>A0A9X7U8R1_SPHYA</name>
<gene>
    <name evidence="3" type="ORF">H3V42_18915</name>
</gene>
<dbReference type="EMBL" id="CP060122">
    <property type="protein sequence ID" value="QNG43969.1"/>
    <property type="molecule type" value="Genomic_DNA"/>
</dbReference>
<proteinExistence type="predicted"/>
<dbReference type="RefSeq" id="WP_185703477.1">
    <property type="nucleotide sequence ID" value="NZ_JBJYKA010000012.1"/>
</dbReference>
<dbReference type="Gene3D" id="3.40.605.10">
    <property type="entry name" value="Aldehyde Dehydrogenase, Chain A, domain 1"/>
    <property type="match status" value="1"/>
</dbReference>
<dbReference type="InterPro" id="IPR016161">
    <property type="entry name" value="Ald_DH/histidinol_DH"/>
</dbReference>
<protein>
    <submittedName>
        <fullName evidence="3">Aldehyde dehydrogenase family protein</fullName>
    </submittedName>
</protein>
<dbReference type="Pfam" id="PF00171">
    <property type="entry name" value="Aldedh"/>
    <property type="match status" value="1"/>
</dbReference>
<organism evidence="3 4">
    <name type="scientific">Sphingobium yanoikuyae</name>
    <name type="common">Sphingomonas yanoikuyae</name>
    <dbReference type="NCBI Taxonomy" id="13690"/>
    <lineage>
        <taxon>Bacteria</taxon>
        <taxon>Pseudomonadati</taxon>
        <taxon>Pseudomonadota</taxon>
        <taxon>Alphaproteobacteria</taxon>
        <taxon>Sphingomonadales</taxon>
        <taxon>Sphingomonadaceae</taxon>
        <taxon>Sphingobium</taxon>
    </lineage>
</organism>
<evidence type="ECO:0000313" key="4">
    <source>
        <dbReference type="Proteomes" id="UP000515377"/>
    </source>
</evidence>
<evidence type="ECO:0000313" key="3">
    <source>
        <dbReference type="EMBL" id="QNG43969.1"/>
    </source>
</evidence>
<dbReference type="AlphaFoldDB" id="A0A9X7U8R1"/>
<dbReference type="SUPFAM" id="SSF53720">
    <property type="entry name" value="ALDH-like"/>
    <property type="match status" value="1"/>
</dbReference>
<reference evidence="3 4" key="1">
    <citation type="submission" date="2020-07" db="EMBL/GenBank/DDBJ databases">
        <title>Whole genome sequence of Sphingobium yanoikuyae A3.</title>
        <authorList>
            <person name="Han S.-S."/>
        </authorList>
    </citation>
    <scope>NUCLEOTIDE SEQUENCE [LARGE SCALE GENOMIC DNA]</scope>
    <source>
        <strain evidence="3 4">A3</strain>
    </source>
</reference>
<evidence type="ECO:0000256" key="1">
    <source>
        <dbReference type="ARBA" id="ARBA00023002"/>
    </source>
</evidence>
<keyword evidence="1" id="KW-0560">Oxidoreductase</keyword>
<dbReference type="InterPro" id="IPR016162">
    <property type="entry name" value="Ald_DH_N"/>
</dbReference>
<accession>A0A9X7U8R1</accession>
<dbReference type="GO" id="GO:0016620">
    <property type="term" value="F:oxidoreductase activity, acting on the aldehyde or oxo group of donors, NAD or NADP as acceptor"/>
    <property type="evidence" value="ECO:0007669"/>
    <property type="project" value="InterPro"/>
</dbReference>
<evidence type="ECO:0000259" key="2">
    <source>
        <dbReference type="Pfam" id="PF00171"/>
    </source>
</evidence>
<dbReference type="PANTHER" id="PTHR11699">
    <property type="entry name" value="ALDEHYDE DEHYDROGENASE-RELATED"/>
    <property type="match status" value="1"/>
</dbReference>
<dbReference type="InterPro" id="IPR016163">
    <property type="entry name" value="Ald_DH_C"/>
</dbReference>
<feature type="domain" description="Aldehyde dehydrogenase" evidence="2">
    <location>
        <begin position="21"/>
        <end position="474"/>
    </location>
</feature>
<dbReference type="Gene3D" id="3.40.309.10">
    <property type="entry name" value="Aldehyde Dehydrogenase, Chain A, domain 2"/>
    <property type="match status" value="1"/>
</dbReference>
<dbReference type="InterPro" id="IPR015590">
    <property type="entry name" value="Aldehyde_DH_dom"/>
</dbReference>